<dbReference type="AlphaFoldDB" id="A0A8X6TKF4"/>
<dbReference type="OrthoDB" id="7890494at2759"/>
<name>A0A8X6TKF4_NEPPI</name>
<gene>
    <name evidence="1" type="ORF">NPIL_264881</name>
</gene>
<evidence type="ECO:0000313" key="1">
    <source>
        <dbReference type="EMBL" id="GFT19509.1"/>
    </source>
</evidence>
<dbReference type="Proteomes" id="UP000887013">
    <property type="component" value="Unassembled WGS sequence"/>
</dbReference>
<evidence type="ECO:0000313" key="2">
    <source>
        <dbReference type="Proteomes" id="UP000887013"/>
    </source>
</evidence>
<reference evidence="1" key="1">
    <citation type="submission" date="2020-08" db="EMBL/GenBank/DDBJ databases">
        <title>Multicomponent nature underlies the extraordinary mechanical properties of spider dragline silk.</title>
        <authorList>
            <person name="Kono N."/>
            <person name="Nakamura H."/>
            <person name="Mori M."/>
            <person name="Yoshida Y."/>
            <person name="Ohtoshi R."/>
            <person name="Malay A.D."/>
            <person name="Moran D.A.P."/>
            <person name="Tomita M."/>
            <person name="Numata K."/>
            <person name="Arakawa K."/>
        </authorList>
    </citation>
    <scope>NUCLEOTIDE SEQUENCE</scope>
</reference>
<comment type="caution">
    <text evidence="1">The sequence shown here is derived from an EMBL/GenBank/DDBJ whole genome shotgun (WGS) entry which is preliminary data.</text>
</comment>
<keyword evidence="2" id="KW-1185">Reference proteome</keyword>
<sequence length="97" mass="11234">MRPVLHGLNGTEPLPPTEFPAILSERQIHIIHVQGFETEYKPSGIDSPQLFFQIELNDLTRNLGLSKEAAELLASRLKNKRLLADDISFYWYRNREK</sequence>
<protein>
    <submittedName>
        <fullName evidence="1">Uncharacterized protein</fullName>
    </submittedName>
</protein>
<accession>A0A8X6TKF4</accession>
<proteinExistence type="predicted"/>
<organism evidence="1 2">
    <name type="scientific">Nephila pilipes</name>
    <name type="common">Giant wood spider</name>
    <name type="synonym">Nephila maculata</name>
    <dbReference type="NCBI Taxonomy" id="299642"/>
    <lineage>
        <taxon>Eukaryota</taxon>
        <taxon>Metazoa</taxon>
        <taxon>Ecdysozoa</taxon>
        <taxon>Arthropoda</taxon>
        <taxon>Chelicerata</taxon>
        <taxon>Arachnida</taxon>
        <taxon>Araneae</taxon>
        <taxon>Araneomorphae</taxon>
        <taxon>Entelegynae</taxon>
        <taxon>Araneoidea</taxon>
        <taxon>Nephilidae</taxon>
        <taxon>Nephila</taxon>
    </lineage>
</organism>
<dbReference type="EMBL" id="BMAW01010584">
    <property type="protein sequence ID" value="GFT19509.1"/>
    <property type="molecule type" value="Genomic_DNA"/>
</dbReference>